<proteinExistence type="predicted"/>
<dbReference type="GlyGen" id="G3IF29">
    <property type="glycosylation" value="1 site"/>
</dbReference>
<feature type="compositionally biased region" description="Low complexity" evidence="1">
    <location>
        <begin position="484"/>
        <end position="500"/>
    </location>
</feature>
<feature type="region of interest" description="Disordered" evidence="1">
    <location>
        <begin position="1"/>
        <end position="117"/>
    </location>
</feature>
<dbReference type="PANTHER" id="PTHR31866">
    <property type="entry name" value="GENE 4779-RELATED"/>
    <property type="match status" value="1"/>
</dbReference>
<name>G3IF29_CRIGR</name>
<dbReference type="PaxDb" id="10029-XP_007631562.1"/>
<dbReference type="STRING" id="10029.G3IF29"/>
<dbReference type="InParanoid" id="G3IF29"/>
<dbReference type="Pfam" id="PF15483">
    <property type="entry name" value="DUF4641"/>
    <property type="match status" value="1"/>
</dbReference>
<feature type="compositionally biased region" description="Basic and acidic residues" evidence="1">
    <location>
        <begin position="78"/>
        <end position="94"/>
    </location>
</feature>
<dbReference type="Proteomes" id="UP000001075">
    <property type="component" value="Unassembled WGS sequence"/>
</dbReference>
<feature type="region of interest" description="Disordered" evidence="1">
    <location>
        <begin position="165"/>
        <end position="514"/>
    </location>
</feature>
<feature type="compositionally biased region" description="Basic and acidic residues" evidence="1">
    <location>
        <begin position="250"/>
        <end position="259"/>
    </location>
</feature>
<dbReference type="AlphaFoldDB" id="G3IF29"/>
<protein>
    <submittedName>
        <fullName evidence="2">Uncharacterized protein ENSP00000382514-like</fullName>
    </submittedName>
</protein>
<dbReference type="PANTHER" id="PTHR31866:SF2">
    <property type="entry name" value="RIKEN CDNA 8030474K03 GENE"/>
    <property type="match status" value="1"/>
</dbReference>
<evidence type="ECO:0000313" key="3">
    <source>
        <dbReference type="Proteomes" id="UP000001075"/>
    </source>
</evidence>
<evidence type="ECO:0000256" key="1">
    <source>
        <dbReference type="SAM" id="MobiDB-lite"/>
    </source>
</evidence>
<feature type="compositionally biased region" description="Polar residues" evidence="1">
    <location>
        <begin position="203"/>
        <end position="223"/>
    </location>
</feature>
<evidence type="ECO:0000313" key="2">
    <source>
        <dbReference type="EMBL" id="EGW13498.1"/>
    </source>
</evidence>
<dbReference type="EMBL" id="JH002312">
    <property type="protein sequence ID" value="EGW13498.1"/>
    <property type="molecule type" value="Genomic_DNA"/>
</dbReference>
<reference evidence="3" key="1">
    <citation type="journal article" date="2011" name="Nat. Biotechnol.">
        <title>The genomic sequence of the Chinese hamster ovary (CHO)-K1 cell line.</title>
        <authorList>
            <person name="Xu X."/>
            <person name="Nagarajan H."/>
            <person name="Lewis N.E."/>
            <person name="Pan S."/>
            <person name="Cai Z."/>
            <person name="Liu X."/>
            <person name="Chen W."/>
            <person name="Xie M."/>
            <person name="Wang W."/>
            <person name="Hammond S."/>
            <person name="Andersen M.R."/>
            <person name="Neff N."/>
            <person name="Passarelli B."/>
            <person name="Koh W."/>
            <person name="Fan H.C."/>
            <person name="Wang J."/>
            <person name="Gui Y."/>
            <person name="Lee K.H."/>
            <person name="Betenbaugh M.J."/>
            <person name="Quake S.R."/>
            <person name="Famili I."/>
            <person name="Palsson B.O."/>
            <person name="Wang J."/>
        </authorList>
    </citation>
    <scope>NUCLEOTIDE SEQUENCE [LARGE SCALE GENOMIC DNA]</scope>
    <source>
        <strain evidence="3">CHO K1 cell line</strain>
    </source>
</reference>
<feature type="compositionally biased region" description="Low complexity" evidence="1">
    <location>
        <begin position="320"/>
        <end position="344"/>
    </location>
</feature>
<dbReference type="eggNOG" id="KOG3544">
    <property type="taxonomic scope" value="Eukaryota"/>
</dbReference>
<sequence>MSSPDEVSAPEVSGDKDVPSTGDMNSQDMASAPEADLGQEGREHLGDTLINPRVPEGESLVQRPLEIREGEGGLPRIESCELKSGPKFEAREVEEGVLTDPAGPTSSPVGQEEGGEVSGYFLPQLSIEAMTIMRELTDLQARKFCRYPSPQSCAAELTALWSSIGEGSNRGAEPVSSGEGKQVSTGSLYPRGLGRSRAWVTSRRGTTSKMVRSEAVQRSTSKPASDESSDSQTMKVTICLKEGNQAKSSGRTELEDSGKHTNVQGRGRFVHVPPSVLSSATRRFSAGLEKPVSGEPEGSLCKKRQSMVWGKEGSRPGYPGASAASVSTAAANSAAAPAPVASGALPKTNTRKKTAQEKKSLSDASRGPLGRTFPPWGQRLKSAPVEPATLPPISGVALIGKTSKNSLPSGPKDCKPFCTGKRSMARKTKESQPGAKEDDDQTRNPGLQAQLPTHRAEQPSTCTNRREMTSGDANFRAPQVPGHSQLLTLSQRSSRSRALAPAGESLGFQSSEERQGMEGNLRLCSFGGLQPCSLGFPVWVGRESTGDWVQAVLASGHIVK</sequence>
<gene>
    <name evidence="2" type="ORF">I79_022341</name>
</gene>
<accession>G3IF29</accession>
<dbReference type="InterPro" id="IPR027822">
    <property type="entry name" value="DUF4641"/>
</dbReference>
<organism evidence="2 3">
    <name type="scientific">Cricetulus griseus</name>
    <name type="common">Chinese hamster</name>
    <name type="synonym">Cricetulus barabensis griseus</name>
    <dbReference type="NCBI Taxonomy" id="10029"/>
    <lineage>
        <taxon>Eukaryota</taxon>
        <taxon>Metazoa</taxon>
        <taxon>Chordata</taxon>
        <taxon>Craniata</taxon>
        <taxon>Vertebrata</taxon>
        <taxon>Euteleostomi</taxon>
        <taxon>Mammalia</taxon>
        <taxon>Eutheria</taxon>
        <taxon>Euarchontoglires</taxon>
        <taxon>Glires</taxon>
        <taxon>Rodentia</taxon>
        <taxon>Myomorpha</taxon>
        <taxon>Muroidea</taxon>
        <taxon>Cricetidae</taxon>
        <taxon>Cricetinae</taxon>
        <taxon>Cricetulus</taxon>
    </lineage>
</organism>